<reference evidence="3 4" key="1">
    <citation type="submission" date="2019-03" db="EMBL/GenBank/DDBJ databases">
        <title>Genomic Encyclopedia of Type Strains, Phase III (KMG-III): the genomes of soil and plant-associated and newly described type strains.</title>
        <authorList>
            <person name="Whitman W."/>
        </authorList>
    </citation>
    <scope>NUCLEOTIDE SEQUENCE [LARGE SCALE GENOMIC DNA]</scope>
    <source>
        <strain evidence="3 4">VKM Ac-2527</strain>
    </source>
</reference>
<comment type="caution">
    <text evidence="3">The sequence shown here is derived from an EMBL/GenBank/DDBJ whole genome shotgun (WGS) entry which is preliminary data.</text>
</comment>
<organism evidence="3 4">
    <name type="scientific">Kribbella caucasensis</name>
    <dbReference type="NCBI Taxonomy" id="2512215"/>
    <lineage>
        <taxon>Bacteria</taxon>
        <taxon>Bacillati</taxon>
        <taxon>Actinomycetota</taxon>
        <taxon>Actinomycetes</taxon>
        <taxon>Propionibacteriales</taxon>
        <taxon>Kribbellaceae</taxon>
        <taxon>Kribbella</taxon>
    </lineage>
</organism>
<dbReference type="OrthoDB" id="3528950at2"/>
<dbReference type="Proteomes" id="UP000295388">
    <property type="component" value="Unassembled WGS sequence"/>
</dbReference>
<keyword evidence="2" id="KW-1133">Transmembrane helix</keyword>
<accession>A0A4R6J7A4</accession>
<feature type="region of interest" description="Disordered" evidence="1">
    <location>
        <begin position="50"/>
        <end position="76"/>
    </location>
</feature>
<protein>
    <submittedName>
        <fullName evidence="3">Uncharacterized protein</fullName>
    </submittedName>
</protein>
<evidence type="ECO:0000256" key="2">
    <source>
        <dbReference type="SAM" id="Phobius"/>
    </source>
</evidence>
<dbReference type="EMBL" id="SNWQ01000035">
    <property type="protein sequence ID" value="TDO30741.1"/>
    <property type="molecule type" value="Genomic_DNA"/>
</dbReference>
<keyword evidence="2" id="KW-0472">Membrane</keyword>
<gene>
    <name evidence="3" type="ORF">EV643_13566</name>
</gene>
<keyword evidence="4" id="KW-1185">Reference proteome</keyword>
<proteinExistence type="predicted"/>
<dbReference type="AlphaFoldDB" id="A0A4R6J7A4"/>
<feature type="compositionally biased region" description="Polar residues" evidence="1">
    <location>
        <begin position="58"/>
        <end position="74"/>
    </location>
</feature>
<evidence type="ECO:0000256" key="1">
    <source>
        <dbReference type="SAM" id="MobiDB-lite"/>
    </source>
</evidence>
<evidence type="ECO:0000313" key="4">
    <source>
        <dbReference type="Proteomes" id="UP000295388"/>
    </source>
</evidence>
<name>A0A4R6J7A4_9ACTN</name>
<sequence>MTDQRIRQARPERPGLAGRRWLLPLGAAGLVSAVVAGTVLVVSTVGGDTPTAAPGVLATTTSARPSDQGPQPSEHQLARANAVLARWEQLVGASHYVPVGTWDTTPTEWEYQQVGHWPDSNGKDRPSFIALALRQIVSSIPLPTTPTNGTITWANGTTEPTEVRPAKATFDYLLTGAARCDQCKPGTFDGVKARTLKITKATLTTMQVMTTRGQATVPAWRFQIANSPVSVLQAAIAAPAVGPAPNDPKHPVDATRIGSAQLAPDGRTLIVTHLGGSCDGSSMVAHALETDHAVGITLVQIPPRKTKWPTAPVMCAGVGTFQQTTVRLTTPLNNRAVLETVLGMAVPVK</sequence>
<feature type="transmembrane region" description="Helical" evidence="2">
    <location>
        <begin position="21"/>
        <end position="42"/>
    </location>
</feature>
<keyword evidence="2" id="KW-0812">Transmembrane</keyword>
<dbReference type="RefSeq" id="WP_133805522.1">
    <property type="nucleotide sequence ID" value="NZ_SNWQ01000035.1"/>
</dbReference>
<evidence type="ECO:0000313" key="3">
    <source>
        <dbReference type="EMBL" id="TDO30741.1"/>
    </source>
</evidence>